<organism evidence="2">
    <name type="scientific">uncultured Caudovirales phage</name>
    <dbReference type="NCBI Taxonomy" id="2100421"/>
    <lineage>
        <taxon>Viruses</taxon>
        <taxon>Duplodnaviria</taxon>
        <taxon>Heunggongvirae</taxon>
        <taxon>Uroviricota</taxon>
        <taxon>Caudoviricetes</taxon>
        <taxon>Peduoviridae</taxon>
        <taxon>Maltschvirus</taxon>
        <taxon>Maltschvirus maltsch</taxon>
    </lineage>
</organism>
<protein>
    <recommendedName>
        <fullName evidence="3">Capsid assembly protein</fullName>
    </recommendedName>
</protein>
<reference evidence="2" key="1">
    <citation type="submission" date="2020-04" db="EMBL/GenBank/DDBJ databases">
        <authorList>
            <person name="Chiriac C."/>
            <person name="Salcher M."/>
            <person name="Ghai R."/>
            <person name="Kavagutti S V."/>
        </authorList>
    </citation>
    <scope>NUCLEOTIDE SEQUENCE</scope>
</reference>
<evidence type="ECO:0000313" key="2">
    <source>
        <dbReference type="EMBL" id="CAB4136012.1"/>
    </source>
</evidence>
<evidence type="ECO:0000256" key="1">
    <source>
        <dbReference type="SAM" id="MobiDB-lite"/>
    </source>
</evidence>
<dbReference type="EMBL" id="LR796307">
    <property type="protein sequence ID" value="CAB4136012.1"/>
    <property type="molecule type" value="Genomic_DNA"/>
</dbReference>
<proteinExistence type="predicted"/>
<gene>
    <name evidence="2" type="ORF">UFOVP300_29</name>
</gene>
<feature type="region of interest" description="Disordered" evidence="1">
    <location>
        <begin position="1"/>
        <end position="56"/>
    </location>
</feature>
<name>A0A6J5LQF9_9CAUD</name>
<evidence type="ECO:0008006" key="3">
    <source>
        <dbReference type="Google" id="ProtNLM"/>
    </source>
</evidence>
<accession>A0A6J5LQF9</accession>
<sequence length="288" mass="31359">MEDTTDDTSSEQSLLDTGADTNAEAPSATETTATETPQQGYVNPDGTFAEGWANNLPEDSAAYKDTLSKYKSVPDMAKALANANALIGKKLGVPNEKSSPEEVAAFRRSLGVPDSIEEYKFAPDALPEGMTWDDNNVKNYAEIAHKHNIPPSAMKALVTEHAKMEHFKMQGIQAQIEKQHVEAVNTLKKEWGGEFDKNIGLAKQAAKLAGVNANSQGFADPEVVRGFVRMAQMMSEDKVGRSMSGSEFMTGQARARDIMSNPDNSWHKRYMEGDREAATLVTGLLKQG</sequence>
<feature type="compositionally biased region" description="Low complexity" evidence="1">
    <location>
        <begin position="21"/>
        <end position="36"/>
    </location>
</feature>